<dbReference type="Proteomes" id="UP000182769">
    <property type="component" value="Unassembled WGS sequence"/>
</dbReference>
<dbReference type="EMBL" id="CYHG01000001">
    <property type="protein sequence ID" value="CUB02407.1"/>
    <property type="molecule type" value="Genomic_DNA"/>
</dbReference>
<dbReference type="STRING" id="1137284.GCA_001418205_00241"/>
<evidence type="ECO:0000313" key="1">
    <source>
        <dbReference type="EMBL" id="CUB02407.1"/>
    </source>
</evidence>
<organism evidence="1 2">
    <name type="scientific">Marinomonas fungiae</name>
    <dbReference type="NCBI Taxonomy" id="1137284"/>
    <lineage>
        <taxon>Bacteria</taxon>
        <taxon>Pseudomonadati</taxon>
        <taxon>Pseudomonadota</taxon>
        <taxon>Gammaproteobacteria</taxon>
        <taxon>Oceanospirillales</taxon>
        <taxon>Oceanospirillaceae</taxon>
        <taxon>Marinomonas</taxon>
    </lineage>
</organism>
<gene>
    <name evidence="1" type="ORF">Ga0061065_101240</name>
</gene>
<evidence type="ECO:0000313" key="2">
    <source>
        <dbReference type="Proteomes" id="UP000182769"/>
    </source>
</evidence>
<dbReference type="OrthoDB" id="6101802at2"/>
<dbReference type="AlphaFoldDB" id="A0A0K6IGA5"/>
<name>A0A0K6IGA5_9GAMM</name>
<reference evidence="2" key="1">
    <citation type="submission" date="2015-08" db="EMBL/GenBank/DDBJ databases">
        <authorList>
            <person name="Varghese N."/>
        </authorList>
    </citation>
    <scope>NUCLEOTIDE SEQUENCE [LARGE SCALE GENOMIC DNA]</scope>
    <source>
        <strain evidence="2">JCM 18476</strain>
    </source>
</reference>
<sequence>MIVQASQLFEANGETNQSYAYWLSGHQHVQKPLSGLHLIQQQLHVFEPVTVQEQVRAGVYITFNTSGALGKLQNASPIQVLAVYENAQVDWEVTHEAQFNWTQLYISWQQLSNITGEGVQQVQAFFIRHVSKETGTPLNLTLTSTLNTEFNRLLEREGKQLALVGKLYNLILQTIEHVQIQQHINQCDECHKKLYACQNAIEAEQFNTADNLAKQVGLTQTALELGFTVITGMSIGEYQIEVAFRRALAQPHNGQTLANRLTADTGWNKHEIEKACLKRFGVMSHQLGSMQ</sequence>
<keyword evidence="2" id="KW-1185">Reference proteome</keyword>
<proteinExistence type="predicted"/>
<dbReference type="RefSeq" id="WP_055461377.1">
    <property type="nucleotide sequence ID" value="NZ_CYHG01000001.1"/>
</dbReference>
<accession>A0A0K6IGA5</accession>
<protein>
    <submittedName>
        <fullName evidence="1">Uncharacterized protein</fullName>
    </submittedName>
</protein>